<dbReference type="AlphaFoldDB" id="A0A2Z6PAX4"/>
<accession>A0A2Z6PAX4</accession>
<sequence length="92" mass="10787">MTEPQFYALLKKFGGAKYNLTPFQFEASYFHTRDFYRWWDLHYTSHLVDENILRPAVQAGFDAQAIRKLKSSLNARVCNDAYNLCNLETMGK</sequence>
<protein>
    <submittedName>
        <fullName evidence="1">Uncharacterized protein</fullName>
    </submittedName>
</protein>
<name>A0A2Z6PAX4_TRISU</name>
<organism evidence="1 2">
    <name type="scientific">Trifolium subterraneum</name>
    <name type="common">Subterranean clover</name>
    <dbReference type="NCBI Taxonomy" id="3900"/>
    <lineage>
        <taxon>Eukaryota</taxon>
        <taxon>Viridiplantae</taxon>
        <taxon>Streptophyta</taxon>
        <taxon>Embryophyta</taxon>
        <taxon>Tracheophyta</taxon>
        <taxon>Spermatophyta</taxon>
        <taxon>Magnoliopsida</taxon>
        <taxon>eudicotyledons</taxon>
        <taxon>Gunneridae</taxon>
        <taxon>Pentapetalae</taxon>
        <taxon>rosids</taxon>
        <taxon>fabids</taxon>
        <taxon>Fabales</taxon>
        <taxon>Fabaceae</taxon>
        <taxon>Papilionoideae</taxon>
        <taxon>50 kb inversion clade</taxon>
        <taxon>NPAAA clade</taxon>
        <taxon>Hologalegina</taxon>
        <taxon>IRL clade</taxon>
        <taxon>Trifolieae</taxon>
        <taxon>Trifolium</taxon>
    </lineage>
</organism>
<proteinExistence type="predicted"/>
<dbReference type="Proteomes" id="UP000242715">
    <property type="component" value="Unassembled WGS sequence"/>
</dbReference>
<evidence type="ECO:0000313" key="1">
    <source>
        <dbReference type="EMBL" id="GAU40187.1"/>
    </source>
</evidence>
<evidence type="ECO:0000313" key="2">
    <source>
        <dbReference type="Proteomes" id="UP000242715"/>
    </source>
</evidence>
<reference evidence="2" key="1">
    <citation type="journal article" date="2017" name="Front. Plant Sci.">
        <title>Climate Clever Clovers: New Paradigm to Reduce the Environmental Footprint of Ruminants by Breeding Low Methanogenic Forages Utilizing Haplotype Variation.</title>
        <authorList>
            <person name="Kaur P."/>
            <person name="Appels R."/>
            <person name="Bayer P.E."/>
            <person name="Keeble-Gagnere G."/>
            <person name="Wang J."/>
            <person name="Hirakawa H."/>
            <person name="Shirasawa K."/>
            <person name="Vercoe P."/>
            <person name="Stefanova K."/>
            <person name="Durmic Z."/>
            <person name="Nichols P."/>
            <person name="Revell C."/>
            <person name="Isobe S.N."/>
            <person name="Edwards D."/>
            <person name="Erskine W."/>
        </authorList>
    </citation>
    <scope>NUCLEOTIDE SEQUENCE [LARGE SCALE GENOMIC DNA]</scope>
    <source>
        <strain evidence="2">cv. Daliak</strain>
    </source>
</reference>
<dbReference type="EMBL" id="DF973793">
    <property type="protein sequence ID" value="GAU40187.1"/>
    <property type="molecule type" value="Genomic_DNA"/>
</dbReference>
<gene>
    <name evidence="1" type="ORF">TSUD_374950</name>
</gene>
<keyword evidence="2" id="KW-1185">Reference proteome</keyword>